<reference evidence="12 13" key="1">
    <citation type="submission" date="2020-07" db="EMBL/GenBank/DDBJ databases">
        <title>Endozoicomonas sp. nov., isolated from sediment.</title>
        <authorList>
            <person name="Gu T."/>
        </authorList>
    </citation>
    <scope>NUCLEOTIDE SEQUENCE [LARGE SCALE GENOMIC DNA]</scope>
    <source>
        <strain evidence="12 13">SM1973</strain>
    </source>
</reference>
<comment type="catalytic activity">
    <reaction evidence="11">
        <text>2 [molybdopterin-synthase sulfur-carrier protein]-C-terminal-Gly-aminoethanethioate + cyclic pyranopterin phosphate + H2O = molybdopterin + 2 [molybdopterin-synthase sulfur-carrier protein]-C-terminal Gly-Gly + 2 H(+)</text>
        <dbReference type="Rhea" id="RHEA:26333"/>
        <dbReference type="Rhea" id="RHEA-COMP:12202"/>
        <dbReference type="Rhea" id="RHEA-COMP:19907"/>
        <dbReference type="ChEBI" id="CHEBI:15377"/>
        <dbReference type="ChEBI" id="CHEBI:15378"/>
        <dbReference type="ChEBI" id="CHEBI:58698"/>
        <dbReference type="ChEBI" id="CHEBI:59648"/>
        <dbReference type="ChEBI" id="CHEBI:90778"/>
        <dbReference type="ChEBI" id="CHEBI:232372"/>
        <dbReference type="EC" id="2.8.1.12"/>
    </reaction>
</comment>
<proteinExistence type="inferred from homology"/>
<comment type="similarity">
    <text evidence="2">Belongs to the MoaE family.</text>
</comment>
<dbReference type="InterPro" id="IPR003448">
    <property type="entry name" value="Mopterin_biosynth_MoaE"/>
</dbReference>
<evidence type="ECO:0000256" key="7">
    <source>
        <dbReference type="ARBA" id="ARBA00029745"/>
    </source>
</evidence>
<evidence type="ECO:0000256" key="1">
    <source>
        <dbReference type="ARBA" id="ARBA00005046"/>
    </source>
</evidence>
<dbReference type="InterPro" id="IPR036563">
    <property type="entry name" value="MoaE_sf"/>
</dbReference>
<dbReference type="SUPFAM" id="SSF54690">
    <property type="entry name" value="Molybdopterin synthase subunit MoaE"/>
    <property type="match status" value="1"/>
</dbReference>
<comment type="pathway">
    <text evidence="1">Cofactor biosynthesis; molybdopterin biosynthesis.</text>
</comment>
<comment type="caution">
    <text evidence="12">The sequence shown here is derived from an EMBL/GenBank/DDBJ whole genome shotgun (WGS) entry which is preliminary data.</text>
</comment>
<dbReference type="GO" id="GO:0030366">
    <property type="term" value="F:molybdopterin synthase activity"/>
    <property type="evidence" value="ECO:0007669"/>
    <property type="project" value="UniProtKB-EC"/>
</dbReference>
<dbReference type="GO" id="GO:0006777">
    <property type="term" value="P:Mo-molybdopterin cofactor biosynthetic process"/>
    <property type="evidence" value="ECO:0007669"/>
    <property type="project" value="UniProtKB-KW"/>
</dbReference>
<evidence type="ECO:0000256" key="11">
    <source>
        <dbReference type="ARBA" id="ARBA00049878"/>
    </source>
</evidence>
<evidence type="ECO:0000256" key="9">
    <source>
        <dbReference type="ARBA" id="ARBA00030781"/>
    </source>
</evidence>
<evidence type="ECO:0000256" key="10">
    <source>
        <dbReference type="ARBA" id="ARBA00032474"/>
    </source>
</evidence>
<dbReference type="EMBL" id="JACCKB010000054">
    <property type="protein sequence ID" value="NYZ68939.1"/>
    <property type="molecule type" value="Genomic_DNA"/>
</dbReference>
<evidence type="ECO:0000256" key="3">
    <source>
        <dbReference type="ARBA" id="ARBA00011950"/>
    </source>
</evidence>
<protein>
    <recommendedName>
        <fullName evidence="4">Molybdopterin synthase catalytic subunit</fullName>
        <ecNumber evidence="3">2.8.1.12</ecNumber>
    </recommendedName>
    <alternativeName>
        <fullName evidence="9">MPT synthase subunit 2</fullName>
    </alternativeName>
    <alternativeName>
        <fullName evidence="7">Molybdenum cofactor biosynthesis protein E</fullName>
    </alternativeName>
    <alternativeName>
        <fullName evidence="8">Molybdopterin-converting factor large subunit</fullName>
    </alternativeName>
    <alternativeName>
        <fullName evidence="10">Molybdopterin-converting factor subunit 2</fullName>
    </alternativeName>
</protein>
<gene>
    <name evidence="12" type="ORF">H0A36_23240</name>
</gene>
<evidence type="ECO:0000256" key="8">
    <source>
        <dbReference type="ARBA" id="ARBA00030407"/>
    </source>
</evidence>
<dbReference type="PANTHER" id="PTHR23404">
    <property type="entry name" value="MOLYBDOPTERIN SYNTHASE RELATED"/>
    <property type="match status" value="1"/>
</dbReference>
<evidence type="ECO:0000256" key="5">
    <source>
        <dbReference type="ARBA" id="ARBA00023150"/>
    </source>
</evidence>
<name>A0A853I7Z0_9GAMM</name>
<dbReference type="Proteomes" id="UP000569732">
    <property type="component" value="Unassembled WGS sequence"/>
</dbReference>
<dbReference type="EC" id="2.8.1.12" evidence="3"/>
<comment type="subunit">
    <text evidence="6">Heterotetramer of 2 MoaD subunits and 2 MoaE subunits. Also stable as homodimer. The enzyme changes between these two forms during catalysis.</text>
</comment>
<dbReference type="Pfam" id="PF02391">
    <property type="entry name" value="MoaE"/>
    <property type="match status" value="1"/>
</dbReference>
<keyword evidence="5" id="KW-0501">Molybdenum cofactor biosynthesis</keyword>
<evidence type="ECO:0000256" key="4">
    <source>
        <dbReference type="ARBA" id="ARBA00013858"/>
    </source>
</evidence>
<accession>A0A853I7Z0</accession>
<evidence type="ECO:0000256" key="2">
    <source>
        <dbReference type="ARBA" id="ARBA00005426"/>
    </source>
</evidence>
<dbReference type="UniPathway" id="UPA00344"/>
<dbReference type="Gene3D" id="3.90.1170.40">
    <property type="entry name" value="Molybdopterin biosynthesis MoaE subunit"/>
    <property type="match status" value="1"/>
</dbReference>
<dbReference type="RefSeq" id="WP_180570939.1">
    <property type="nucleotide sequence ID" value="NZ_JACCKB010000054.1"/>
</dbReference>
<evidence type="ECO:0000313" key="12">
    <source>
        <dbReference type="EMBL" id="NYZ68939.1"/>
    </source>
</evidence>
<keyword evidence="13" id="KW-1185">Reference proteome</keyword>
<evidence type="ECO:0000256" key="6">
    <source>
        <dbReference type="ARBA" id="ARBA00026066"/>
    </source>
</evidence>
<dbReference type="CDD" id="cd00756">
    <property type="entry name" value="MoaE"/>
    <property type="match status" value="1"/>
</dbReference>
<dbReference type="AlphaFoldDB" id="A0A853I7Z0"/>
<sequence>MISIQQAPFDIAAFDQTLRAHSPKVGAIATFCGLVRDFSERPDVTAIYLEHFPGMTEKVLSELIEEAKQRWSIIDAIICHRIGKLSLGEPIVYVGVASAHRKAAFAACEFLIDKLKTTAPFWKKEITSEGEHWVDERDKDQQSAAEWD</sequence>
<evidence type="ECO:0000313" key="13">
    <source>
        <dbReference type="Proteomes" id="UP000569732"/>
    </source>
</evidence>
<organism evidence="12 13">
    <name type="scientific">Spartinivicinus marinus</name>
    <dbReference type="NCBI Taxonomy" id="2994442"/>
    <lineage>
        <taxon>Bacteria</taxon>
        <taxon>Pseudomonadati</taxon>
        <taxon>Pseudomonadota</taxon>
        <taxon>Gammaproteobacteria</taxon>
        <taxon>Oceanospirillales</taxon>
        <taxon>Zooshikellaceae</taxon>
        <taxon>Spartinivicinus</taxon>
    </lineage>
</organism>